<organism evidence="1 2">
    <name type="scientific">Mikania micrantha</name>
    <name type="common">bitter vine</name>
    <dbReference type="NCBI Taxonomy" id="192012"/>
    <lineage>
        <taxon>Eukaryota</taxon>
        <taxon>Viridiplantae</taxon>
        <taxon>Streptophyta</taxon>
        <taxon>Embryophyta</taxon>
        <taxon>Tracheophyta</taxon>
        <taxon>Spermatophyta</taxon>
        <taxon>Magnoliopsida</taxon>
        <taxon>eudicotyledons</taxon>
        <taxon>Gunneridae</taxon>
        <taxon>Pentapetalae</taxon>
        <taxon>asterids</taxon>
        <taxon>campanulids</taxon>
        <taxon>Asterales</taxon>
        <taxon>Asteraceae</taxon>
        <taxon>Asteroideae</taxon>
        <taxon>Heliantheae alliance</taxon>
        <taxon>Eupatorieae</taxon>
        <taxon>Mikania</taxon>
    </lineage>
</organism>
<sequence>MFVENEGDYEKASKNCKWGDIAIKMGFKELTVVNLMVIYQGYLDMMSWKYQISKNGECGEPSCPIPMNEESVDRTVNLKENDKMETEDIPEDIPEVVPEEVKNQIETEGIKNEELIFEMEDFDDADVEFENTDLGLEDYEILEDYLTMDEGSIPPAE</sequence>
<name>A0A5N6NVU2_9ASTR</name>
<reference evidence="1 2" key="1">
    <citation type="submission" date="2019-05" db="EMBL/GenBank/DDBJ databases">
        <title>Mikania micrantha, genome provides insights into the molecular mechanism of rapid growth.</title>
        <authorList>
            <person name="Liu B."/>
        </authorList>
    </citation>
    <scope>NUCLEOTIDE SEQUENCE [LARGE SCALE GENOMIC DNA]</scope>
    <source>
        <strain evidence="1">NLD-2019</strain>
        <tissue evidence="1">Leaf</tissue>
    </source>
</reference>
<evidence type="ECO:0000313" key="1">
    <source>
        <dbReference type="EMBL" id="KAD5507816.1"/>
    </source>
</evidence>
<evidence type="ECO:0008006" key="3">
    <source>
        <dbReference type="Google" id="ProtNLM"/>
    </source>
</evidence>
<dbReference type="AlphaFoldDB" id="A0A5N6NVU2"/>
<proteinExistence type="predicted"/>
<gene>
    <name evidence="1" type="ORF">E3N88_15519</name>
</gene>
<keyword evidence="2" id="KW-1185">Reference proteome</keyword>
<protein>
    <recommendedName>
        <fullName evidence="3">ARID domain-containing protein</fullName>
    </recommendedName>
</protein>
<accession>A0A5N6NVU2</accession>
<comment type="caution">
    <text evidence="1">The sequence shown here is derived from an EMBL/GenBank/DDBJ whole genome shotgun (WGS) entry which is preliminary data.</text>
</comment>
<dbReference type="Proteomes" id="UP000326396">
    <property type="component" value="Linkage Group LG16"/>
</dbReference>
<dbReference type="EMBL" id="SZYD01000008">
    <property type="protein sequence ID" value="KAD5507816.1"/>
    <property type="molecule type" value="Genomic_DNA"/>
</dbReference>
<evidence type="ECO:0000313" key="2">
    <source>
        <dbReference type="Proteomes" id="UP000326396"/>
    </source>
</evidence>